<keyword evidence="2" id="KW-1133">Transmembrane helix</keyword>
<evidence type="ECO:0000313" key="3">
    <source>
        <dbReference type="EMBL" id="MBL0427675.1"/>
    </source>
</evidence>
<keyword evidence="2" id="KW-0472">Membrane</keyword>
<evidence type="ECO:0000313" key="4">
    <source>
        <dbReference type="Proteomes" id="UP000622707"/>
    </source>
</evidence>
<proteinExistence type="predicted"/>
<feature type="region of interest" description="Disordered" evidence="1">
    <location>
        <begin position="387"/>
        <end position="410"/>
    </location>
</feature>
<gene>
    <name evidence="3" type="ORF">JI746_21350</name>
</gene>
<organism evidence="3 4">
    <name type="scientific">Ramlibacter alkalitolerans</name>
    <dbReference type="NCBI Taxonomy" id="2039631"/>
    <lineage>
        <taxon>Bacteria</taxon>
        <taxon>Pseudomonadati</taxon>
        <taxon>Pseudomonadota</taxon>
        <taxon>Betaproteobacteria</taxon>
        <taxon>Burkholderiales</taxon>
        <taxon>Comamonadaceae</taxon>
        <taxon>Ramlibacter</taxon>
    </lineage>
</organism>
<evidence type="ECO:0000256" key="2">
    <source>
        <dbReference type="SAM" id="Phobius"/>
    </source>
</evidence>
<sequence length="410" mass="43833">MNAFDTVKNFFSGGPKVEVELRGEPVDAERPVARNSLRVLGGLAFAVTLGALGSMYLAHGQTVAGKVAGGLDPVESAIAVAKSIPAPWTKKLMMLDFQVTTDAENEGGYKAIAMANKLGYAMRCQVHVHPDANFLDGKDFDPEGLSTEHKLEFVLLHETAHCYSGEKRGDVRQDIPLPDGYVQRPSAIAGLSNDQPLPEAVSTLASESEADVAAIVWMAKRHPELKDSIAQTILRARQHEQSMNEGGISEHYTAAAVNFAAEKLAKLTPDEVKALSADNIRDIAYQASLQSVKNFRDAVVPLRTQVSRPGDPKSNVYIVTRVGGVWNTQLVAQLSGAPATPHGIQVPVQQLPRIARAAAEVPAPVPGPREMTGTALYGSGLFAGAPRVEQEPAAQPKVAPAKRPGSMFDR</sequence>
<protein>
    <recommendedName>
        <fullName evidence="5">Peptidase M48 domain-containing protein</fullName>
    </recommendedName>
</protein>
<evidence type="ECO:0008006" key="5">
    <source>
        <dbReference type="Google" id="ProtNLM"/>
    </source>
</evidence>
<evidence type="ECO:0000256" key="1">
    <source>
        <dbReference type="SAM" id="MobiDB-lite"/>
    </source>
</evidence>
<comment type="caution">
    <text evidence="3">The sequence shown here is derived from an EMBL/GenBank/DDBJ whole genome shotgun (WGS) entry which is preliminary data.</text>
</comment>
<keyword evidence="4" id="KW-1185">Reference proteome</keyword>
<name>A0ABS1JTQ8_9BURK</name>
<accession>A0ABS1JTQ8</accession>
<reference evidence="3 4" key="1">
    <citation type="journal article" date="2017" name="Int. J. Syst. Evol. Microbiol.">
        <title>Ramlibacter alkalitolerans sp. nov., alkali-tolerant bacterium isolated from soil of ginseng.</title>
        <authorList>
            <person name="Lee D.H."/>
            <person name="Cha C.J."/>
        </authorList>
    </citation>
    <scope>NUCLEOTIDE SEQUENCE [LARGE SCALE GENOMIC DNA]</scope>
    <source>
        <strain evidence="3 4">KACC 19305</strain>
    </source>
</reference>
<feature type="transmembrane region" description="Helical" evidence="2">
    <location>
        <begin position="39"/>
        <end position="58"/>
    </location>
</feature>
<keyword evidence="2" id="KW-0812">Transmembrane</keyword>
<dbReference type="RefSeq" id="WP_201692309.1">
    <property type="nucleotide sequence ID" value="NZ_JAEQND010000013.1"/>
</dbReference>
<dbReference type="Proteomes" id="UP000622707">
    <property type="component" value="Unassembled WGS sequence"/>
</dbReference>
<dbReference type="EMBL" id="JAEQND010000013">
    <property type="protein sequence ID" value="MBL0427675.1"/>
    <property type="molecule type" value="Genomic_DNA"/>
</dbReference>